<evidence type="ECO:0000259" key="3">
    <source>
        <dbReference type="Pfam" id="PF13458"/>
    </source>
</evidence>
<dbReference type="PANTHER" id="PTHR30483:SF6">
    <property type="entry name" value="PERIPLASMIC BINDING PROTEIN OF ABC TRANSPORTER FOR NATURAL AMINO ACIDS"/>
    <property type="match status" value="1"/>
</dbReference>
<keyword evidence="1" id="KW-0732">Signal</keyword>
<dbReference type="AlphaFoldDB" id="A0A6B0GMT6"/>
<feature type="region of interest" description="Disordered" evidence="2">
    <location>
        <begin position="32"/>
        <end position="78"/>
    </location>
</feature>
<keyword evidence="5" id="KW-1185">Reference proteome</keyword>
<dbReference type="OrthoDB" id="21336at2157"/>
<feature type="compositionally biased region" description="Acidic residues" evidence="2">
    <location>
        <begin position="55"/>
        <end position="66"/>
    </location>
</feature>
<dbReference type="InterPro" id="IPR028082">
    <property type="entry name" value="Peripla_BP_I"/>
</dbReference>
<sequence>MTREFDRRKFLVSAGATGSLFLAGCLGGDDGEGNGTGTSTSTSTGTDGGGGMDGTDTESMETETDTEGGGGSGGETDRTLRLGVLMPTTGDLANLGQPIRDGAILPGTQLEGNTPFTIDIQEGDTQTDPNAGQAAADNLVNAGYPMVTGAASSAVTIQAAQNVFIPNSVAACSPASTSPAITDLNDSGLIYRTPPSDALQGPVLAQVAGENQGASTASTLFLNNDYGQALSEAFAGAFEEMGGTVQTQVSFTSGQSSYTSRLQQALSDGPESMIVIGYPESGVQIFRDFYSSFDQPELPILVTDGLRSESLPANVGNAMANVQGTAPLASGPGNDFFTQLYEEEYGRAPGVFNAHAYDASACLLIANAAAGANDGAAVAEQMQAISAGGEEFGPETLAEALEAAASGTDINYQGASSVVEFDDAGDLSAVTYELFGWTESSDTESGYAIETIEEIDASA</sequence>
<dbReference type="Gene3D" id="3.40.50.2300">
    <property type="match status" value="2"/>
</dbReference>
<organism evidence="4 5">
    <name type="scientific">Halomarina oriensis</name>
    <dbReference type="NCBI Taxonomy" id="671145"/>
    <lineage>
        <taxon>Archaea</taxon>
        <taxon>Methanobacteriati</taxon>
        <taxon>Methanobacteriota</taxon>
        <taxon>Stenosarchaea group</taxon>
        <taxon>Halobacteria</taxon>
        <taxon>Halobacteriales</taxon>
        <taxon>Natronomonadaceae</taxon>
        <taxon>Halomarina</taxon>
    </lineage>
</organism>
<proteinExistence type="predicted"/>
<gene>
    <name evidence="4" type="ORF">GQS65_16580</name>
</gene>
<dbReference type="InterPro" id="IPR051010">
    <property type="entry name" value="BCAA_transport"/>
</dbReference>
<name>A0A6B0GMT6_9EURY</name>
<dbReference type="EMBL" id="WSZK01000030">
    <property type="protein sequence ID" value="MWG36084.1"/>
    <property type="molecule type" value="Genomic_DNA"/>
</dbReference>
<evidence type="ECO:0000256" key="2">
    <source>
        <dbReference type="SAM" id="MobiDB-lite"/>
    </source>
</evidence>
<dbReference type="PANTHER" id="PTHR30483">
    <property type="entry name" value="LEUCINE-SPECIFIC-BINDING PROTEIN"/>
    <property type="match status" value="1"/>
</dbReference>
<protein>
    <submittedName>
        <fullName evidence="4">ABC transporter substrate-binding protein</fullName>
    </submittedName>
</protein>
<dbReference type="Proteomes" id="UP000451471">
    <property type="component" value="Unassembled WGS sequence"/>
</dbReference>
<comment type="caution">
    <text evidence="4">The sequence shown here is derived from an EMBL/GenBank/DDBJ whole genome shotgun (WGS) entry which is preliminary data.</text>
</comment>
<feature type="domain" description="Leucine-binding protein" evidence="3">
    <location>
        <begin position="79"/>
        <end position="385"/>
    </location>
</feature>
<dbReference type="CDD" id="cd06346">
    <property type="entry name" value="PBP1_ABC_ligand_binding-like"/>
    <property type="match status" value="1"/>
</dbReference>
<dbReference type="SUPFAM" id="SSF53822">
    <property type="entry name" value="Periplasmic binding protein-like I"/>
    <property type="match status" value="1"/>
</dbReference>
<dbReference type="Pfam" id="PF13458">
    <property type="entry name" value="Peripla_BP_6"/>
    <property type="match status" value="1"/>
</dbReference>
<reference evidence="4 5" key="1">
    <citation type="submission" date="2019-12" db="EMBL/GenBank/DDBJ databases">
        <title>Halocatena pleomorpha gen. nov. sp. nov., an extremely halophilic archaeon of family Halobacteriaceae isolated from saltpan soil.</title>
        <authorList>
            <person name="Pal Y."/>
            <person name="Verma A."/>
            <person name="Krishnamurthi S."/>
            <person name="Kumar P."/>
        </authorList>
    </citation>
    <scope>NUCLEOTIDE SEQUENCE [LARGE SCALE GENOMIC DNA]</scope>
    <source>
        <strain evidence="4 5">JCM 16495</strain>
    </source>
</reference>
<dbReference type="InterPro" id="IPR028081">
    <property type="entry name" value="Leu-bd"/>
</dbReference>
<evidence type="ECO:0000313" key="5">
    <source>
        <dbReference type="Proteomes" id="UP000451471"/>
    </source>
</evidence>
<accession>A0A6B0GMT6</accession>
<dbReference type="PROSITE" id="PS51257">
    <property type="entry name" value="PROKAR_LIPOPROTEIN"/>
    <property type="match status" value="1"/>
</dbReference>
<evidence type="ECO:0000256" key="1">
    <source>
        <dbReference type="ARBA" id="ARBA00022729"/>
    </source>
</evidence>
<dbReference type="RefSeq" id="WP_158205743.1">
    <property type="nucleotide sequence ID" value="NZ_WSZK01000030.1"/>
</dbReference>
<evidence type="ECO:0000313" key="4">
    <source>
        <dbReference type="EMBL" id="MWG36084.1"/>
    </source>
</evidence>